<feature type="domain" description="N-acetyltransferase" evidence="1">
    <location>
        <begin position="167"/>
        <end position="300"/>
    </location>
</feature>
<evidence type="ECO:0000259" key="1">
    <source>
        <dbReference type="PROSITE" id="PS51186"/>
    </source>
</evidence>
<organism evidence="2 3">
    <name type="scientific">Actinophytocola oryzae</name>
    <dbReference type="NCBI Taxonomy" id="502181"/>
    <lineage>
        <taxon>Bacteria</taxon>
        <taxon>Bacillati</taxon>
        <taxon>Actinomycetota</taxon>
        <taxon>Actinomycetes</taxon>
        <taxon>Pseudonocardiales</taxon>
        <taxon>Pseudonocardiaceae</taxon>
    </lineage>
</organism>
<protein>
    <recommendedName>
        <fullName evidence="1">N-acetyltransferase domain-containing protein</fullName>
    </recommendedName>
</protein>
<dbReference type="SUPFAM" id="SSF55729">
    <property type="entry name" value="Acyl-CoA N-acyltransferases (Nat)"/>
    <property type="match status" value="1"/>
</dbReference>
<dbReference type="AlphaFoldDB" id="A0A4R7VR83"/>
<dbReference type="Pfam" id="PF00583">
    <property type="entry name" value="Acetyltransf_1"/>
    <property type="match status" value="1"/>
</dbReference>
<name>A0A4R7VR83_9PSEU</name>
<dbReference type="RefSeq" id="WP_133903667.1">
    <property type="nucleotide sequence ID" value="NZ_SOCP01000005.1"/>
</dbReference>
<comment type="caution">
    <text evidence="2">The sequence shown here is derived from an EMBL/GenBank/DDBJ whole genome shotgun (WGS) entry which is preliminary data.</text>
</comment>
<dbReference type="GO" id="GO:0016747">
    <property type="term" value="F:acyltransferase activity, transferring groups other than amino-acyl groups"/>
    <property type="evidence" value="ECO:0007669"/>
    <property type="project" value="InterPro"/>
</dbReference>
<evidence type="ECO:0000313" key="3">
    <source>
        <dbReference type="Proteomes" id="UP000294927"/>
    </source>
</evidence>
<dbReference type="InterPro" id="IPR000182">
    <property type="entry name" value="GNAT_dom"/>
</dbReference>
<evidence type="ECO:0000313" key="2">
    <source>
        <dbReference type="EMBL" id="TDV52290.1"/>
    </source>
</evidence>
<sequence>MLELRPLTAGEEDLFLSLQEPALVGVQSVGRDYRELLALGQYRLEWTWVALRDGAVVARAAWWAGPDDDAPMALDWLDFAPGEDGTAVELLRKAGFDAEYCLVLPPAWRDRPETRAAGEARVDVAQRVGMRPFIERLNYLWTPANTLPPRPGRLEYRPEADDDVVLDVLRRIAEGSLDAHDRRSREKGGVDEAARDNLEFLHWMPSSRDWWRLAFTPSGEIVGLTVPGRNYTRPVIGIIGVVPEQRGNRYAFDLLVEATHLLVEAGVDRIGAETDTTNTPMAATFRRAGYPIVQERLYLK</sequence>
<dbReference type="Gene3D" id="3.40.630.30">
    <property type="match status" value="1"/>
</dbReference>
<dbReference type="OrthoDB" id="7942268at2"/>
<proteinExistence type="predicted"/>
<keyword evidence="3" id="KW-1185">Reference proteome</keyword>
<reference evidence="2 3" key="1">
    <citation type="submission" date="2019-03" db="EMBL/GenBank/DDBJ databases">
        <title>Genomic Encyclopedia of Archaeal and Bacterial Type Strains, Phase II (KMG-II): from individual species to whole genera.</title>
        <authorList>
            <person name="Goeker M."/>
        </authorList>
    </citation>
    <scope>NUCLEOTIDE SEQUENCE [LARGE SCALE GENOMIC DNA]</scope>
    <source>
        <strain evidence="2 3">DSM 45499</strain>
    </source>
</reference>
<accession>A0A4R7VR83</accession>
<dbReference type="EMBL" id="SOCP01000005">
    <property type="protein sequence ID" value="TDV52290.1"/>
    <property type="molecule type" value="Genomic_DNA"/>
</dbReference>
<dbReference type="InterPro" id="IPR016181">
    <property type="entry name" value="Acyl_CoA_acyltransferase"/>
</dbReference>
<dbReference type="PROSITE" id="PS51186">
    <property type="entry name" value="GNAT"/>
    <property type="match status" value="1"/>
</dbReference>
<dbReference type="Proteomes" id="UP000294927">
    <property type="component" value="Unassembled WGS sequence"/>
</dbReference>
<gene>
    <name evidence="2" type="ORF">CLV71_105422</name>
</gene>